<sequence>MARRADSVVLTKPSPTSHEAAPSLHCQPQLTRVVISDGLQLAVVLNLAQISVNLTGGGSLNGPLSLFNSFKRPGHVSNAQHHQLQLTE</sequence>
<evidence type="ECO:0000313" key="2">
    <source>
        <dbReference type="EMBL" id="TVU14687.1"/>
    </source>
</evidence>
<comment type="caution">
    <text evidence="2">The sequence shown here is derived from an EMBL/GenBank/DDBJ whole genome shotgun (WGS) entry which is preliminary data.</text>
</comment>
<feature type="non-terminal residue" evidence="2">
    <location>
        <position position="1"/>
    </location>
</feature>
<dbReference type="Proteomes" id="UP000324897">
    <property type="component" value="Unassembled WGS sequence"/>
</dbReference>
<organism evidence="2 3">
    <name type="scientific">Eragrostis curvula</name>
    <name type="common">weeping love grass</name>
    <dbReference type="NCBI Taxonomy" id="38414"/>
    <lineage>
        <taxon>Eukaryota</taxon>
        <taxon>Viridiplantae</taxon>
        <taxon>Streptophyta</taxon>
        <taxon>Embryophyta</taxon>
        <taxon>Tracheophyta</taxon>
        <taxon>Spermatophyta</taxon>
        <taxon>Magnoliopsida</taxon>
        <taxon>Liliopsida</taxon>
        <taxon>Poales</taxon>
        <taxon>Poaceae</taxon>
        <taxon>PACMAD clade</taxon>
        <taxon>Chloridoideae</taxon>
        <taxon>Eragrostideae</taxon>
        <taxon>Eragrostidinae</taxon>
        <taxon>Eragrostis</taxon>
    </lineage>
</organism>
<evidence type="ECO:0000313" key="3">
    <source>
        <dbReference type="Proteomes" id="UP000324897"/>
    </source>
</evidence>
<evidence type="ECO:0000256" key="1">
    <source>
        <dbReference type="SAM" id="MobiDB-lite"/>
    </source>
</evidence>
<reference evidence="2 3" key="1">
    <citation type="journal article" date="2019" name="Sci. Rep.">
        <title>A high-quality genome of Eragrostis curvula grass provides insights into Poaceae evolution and supports new strategies to enhance forage quality.</title>
        <authorList>
            <person name="Carballo J."/>
            <person name="Santos B.A.C.M."/>
            <person name="Zappacosta D."/>
            <person name="Garbus I."/>
            <person name="Selva J.P."/>
            <person name="Gallo C.A."/>
            <person name="Diaz A."/>
            <person name="Albertini E."/>
            <person name="Caccamo M."/>
            <person name="Echenique V."/>
        </authorList>
    </citation>
    <scope>NUCLEOTIDE SEQUENCE [LARGE SCALE GENOMIC DNA]</scope>
    <source>
        <strain evidence="3">cv. Victoria</strain>
        <tissue evidence="2">Leaf</tissue>
    </source>
</reference>
<dbReference type="Gramene" id="TVU14687">
    <property type="protein sequence ID" value="TVU14687"/>
    <property type="gene ID" value="EJB05_38171"/>
</dbReference>
<accession>A0A5J9TU03</accession>
<proteinExistence type="predicted"/>
<protein>
    <submittedName>
        <fullName evidence="2">Uncharacterized protein</fullName>
    </submittedName>
</protein>
<feature type="region of interest" description="Disordered" evidence="1">
    <location>
        <begin position="1"/>
        <end position="23"/>
    </location>
</feature>
<feature type="non-terminal residue" evidence="2">
    <location>
        <position position="88"/>
    </location>
</feature>
<gene>
    <name evidence="2" type="ORF">EJB05_38171</name>
</gene>
<dbReference type="EMBL" id="RWGY01000031">
    <property type="protein sequence ID" value="TVU14687.1"/>
    <property type="molecule type" value="Genomic_DNA"/>
</dbReference>
<dbReference type="AlphaFoldDB" id="A0A5J9TU03"/>
<keyword evidence="3" id="KW-1185">Reference proteome</keyword>
<name>A0A5J9TU03_9POAL</name>